<dbReference type="NCBIfam" id="NF005741">
    <property type="entry name" value="PRK07565.1"/>
    <property type="match status" value="1"/>
</dbReference>
<dbReference type="Gene3D" id="3.20.20.70">
    <property type="entry name" value="Aldolase class I"/>
    <property type="match status" value="1"/>
</dbReference>
<evidence type="ECO:0000256" key="1">
    <source>
        <dbReference type="ARBA" id="ARBA00001917"/>
    </source>
</evidence>
<evidence type="ECO:0000256" key="6">
    <source>
        <dbReference type="ARBA" id="ARBA00023002"/>
    </source>
</evidence>
<dbReference type="InterPro" id="IPR050074">
    <property type="entry name" value="DHO_dehydrogenase"/>
</dbReference>
<dbReference type="EMBL" id="DVNA01000046">
    <property type="protein sequence ID" value="HIU54574.1"/>
    <property type="molecule type" value="Genomic_DNA"/>
</dbReference>
<dbReference type="PIRSF" id="PIRSF000164">
    <property type="entry name" value="DHO_oxidase"/>
    <property type="match status" value="1"/>
</dbReference>
<comment type="cofactor">
    <cofactor evidence="1">
        <name>FMN</name>
        <dbReference type="ChEBI" id="CHEBI:58210"/>
    </cofactor>
</comment>
<evidence type="ECO:0000313" key="8">
    <source>
        <dbReference type="EMBL" id="HIU54574.1"/>
    </source>
</evidence>
<keyword evidence="3" id="KW-0285">Flavoprotein</keyword>
<dbReference type="InterPro" id="IPR012135">
    <property type="entry name" value="Dihydroorotate_DH_1_2"/>
</dbReference>
<name>A0A9D1SBR7_9BACT</name>
<evidence type="ECO:0000256" key="3">
    <source>
        <dbReference type="ARBA" id="ARBA00022630"/>
    </source>
</evidence>
<evidence type="ECO:0000256" key="5">
    <source>
        <dbReference type="ARBA" id="ARBA00022975"/>
    </source>
</evidence>
<dbReference type="InterPro" id="IPR013785">
    <property type="entry name" value="Aldolase_TIM"/>
</dbReference>
<dbReference type="AlphaFoldDB" id="A0A9D1SBR7"/>
<reference evidence="8" key="2">
    <citation type="journal article" date="2021" name="PeerJ">
        <title>Extensive microbial diversity within the chicken gut microbiome revealed by metagenomics and culture.</title>
        <authorList>
            <person name="Gilroy R."/>
            <person name="Ravi A."/>
            <person name="Getino M."/>
            <person name="Pursley I."/>
            <person name="Horton D.L."/>
            <person name="Alikhan N.F."/>
            <person name="Baker D."/>
            <person name="Gharbi K."/>
            <person name="Hall N."/>
            <person name="Watson M."/>
            <person name="Adriaenssens E.M."/>
            <person name="Foster-Nyarko E."/>
            <person name="Jarju S."/>
            <person name="Secka A."/>
            <person name="Antonio M."/>
            <person name="Oren A."/>
            <person name="Chaudhuri R.R."/>
            <person name="La Ragione R."/>
            <person name="Hildebrand F."/>
            <person name="Pallen M.J."/>
        </authorList>
    </citation>
    <scope>NUCLEOTIDE SEQUENCE</scope>
    <source>
        <strain evidence="8">CHK158-818</strain>
    </source>
</reference>
<gene>
    <name evidence="8" type="ORF">IAB03_02055</name>
</gene>
<comment type="pathway">
    <text evidence="2">Pyrimidine metabolism; UMP biosynthesis via de novo pathway.</text>
</comment>
<dbReference type="GO" id="GO:0004152">
    <property type="term" value="F:dihydroorotate dehydrogenase activity"/>
    <property type="evidence" value="ECO:0007669"/>
    <property type="project" value="InterPro"/>
</dbReference>
<dbReference type="InterPro" id="IPR005720">
    <property type="entry name" value="Dihydroorotate_DH_cat"/>
</dbReference>
<keyword evidence="4" id="KW-0288">FMN</keyword>
<keyword evidence="6" id="KW-0560">Oxidoreductase</keyword>
<dbReference type="PANTHER" id="PTHR48109">
    <property type="entry name" value="DIHYDROOROTATE DEHYDROGENASE (QUINONE), MITOCHONDRIAL-RELATED"/>
    <property type="match status" value="1"/>
</dbReference>
<sequence>MEPSLQASYAGLTLSSPIVIGSSGLTNNVDKIKEFEKVGAGAVVLKSLFEEQIWMDTQSMLEYNNSAEATSYLQSYVQANNLKQYTDLISRSKSECRIPVIASINCYHADSWVSFAREIEKAGADALEVNIFKLATNPHEELGHYERLHVSILKRVKRETRLPIIIKMGQRFSNIVSQVTQLKANEAAGVVLFNRLYTPDIDIDTMQITSGSVFSSSEELGNTLRWVGVVSGQVPNFSIAASTGVHGVTDPIKLILAGASAVEVCSAVYQQGPEVVTRMNDAMREWMKKKGYRSISSFRGALNFQNIKDQSLYERVQFMKYFSNHQ</sequence>
<reference evidence="8" key="1">
    <citation type="submission" date="2020-10" db="EMBL/GenBank/DDBJ databases">
        <authorList>
            <person name="Gilroy R."/>
        </authorList>
    </citation>
    <scope>NUCLEOTIDE SEQUENCE</scope>
    <source>
        <strain evidence="8">CHK158-818</strain>
    </source>
</reference>
<evidence type="ECO:0000256" key="4">
    <source>
        <dbReference type="ARBA" id="ARBA00022643"/>
    </source>
</evidence>
<dbReference type="GO" id="GO:0005737">
    <property type="term" value="C:cytoplasm"/>
    <property type="evidence" value="ECO:0007669"/>
    <property type="project" value="InterPro"/>
</dbReference>
<dbReference type="GO" id="GO:0006222">
    <property type="term" value="P:UMP biosynthetic process"/>
    <property type="evidence" value="ECO:0007669"/>
    <property type="project" value="InterPro"/>
</dbReference>
<dbReference type="PANTHER" id="PTHR48109:SF3">
    <property type="entry name" value="SLL0744 PROTEIN"/>
    <property type="match status" value="1"/>
</dbReference>
<accession>A0A9D1SBR7</accession>
<proteinExistence type="predicted"/>
<dbReference type="Pfam" id="PF01180">
    <property type="entry name" value="DHO_dh"/>
    <property type="match status" value="1"/>
</dbReference>
<comment type="caution">
    <text evidence="8">The sequence shown here is derived from an EMBL/GenBank/DDBJ whole genome shotgun (WGS) entry which is preliminary data.</text>
</comment>
<evidence type="ECO:0000256" key="2">
    <source>
        <dbReference type="ARBA" id="ARBA00004725"/>
    </source>
</evidence>
<protein>
    <submittedName>
        <fullName evidence="8">Dihydroorotate dehydrogenase-like protein</fullName>
    </submittedName>
</protein>
<keyword evidence="5" id="KW-0665">Pyrimidine biosynthesis</keyword>
<dbReference type="SUPFAM" id="SSF51395">
    <property type="entry name" value="FMN-linked oxidoreductases"/>
    <property type="match status" value="1"/>
</dbReference>
<organism evidence="8 9">
    <name type="scientific">Candidatus Gallibacteroides avistercoris</name>
    <dbReference type="NCBI Taxonomy" id="2840833"/>
    <lineage>
        <taxon>Bacteria</taxon>
        <taxon>Pseudomonadati</taxon>
        <taxon>Bacteroidota</taxon>
        <taxon>Bacteroidia</taxon>
        <taxon>Bacteroidales</taxon>
        <taxon>Bacteroidaceae</taxon>
        <taxon>Bacteroidaceae incertae sedis</taxon>
        <taxon>Candidatus Gallibacteroides</taxon>
    </lineage>
</organism>
<dbReference type="GO" id="GO:0006207">
    <property type="term" value="P:'de novo' pyrimidine nucleobase biosynthetic process"/>
    <property type="evidence" value="ECO:0007669"/>
    <property type="project" value="TreeGrafter"/>
</dbReference>
<feature type="domain" description="Dihydroorotate dehydrogenase catalytic" evidence="7">
    <location>
        <begin position="5"/>
        <end position="287"/>
    </location>
</feature>
<evidence type="ECO:0000313" key="9">
    <source>
        <dbReference type="Proteomes" id="UP000824112"/>
    </source>
</evidence>
<evidence type="ECO:0000259" key="7">
    <source>
        <dbReference type="Pfam" id="PF01180"/>
    </source>
</evidence>
<dbReference type="Proteomes" id="UP000824112">
    <property type="component" value="Unassembled WGS sequence"/>
</dbReference>